<dbReference type="STRING" id="1184267.A11Q_1472"/>
<evidence type="ECO:0008006" key="9">
    <source>
        <dbReference type="Google" id="ProtNLM"/>
    </source>
</evidence>
<evidence type="ECO:0000256" key="3">
    <source>
        <dbReference type="ARBA" id="ARBA00022692"/>
    </source>
</evidence>
<dbReference type="PANTHER" id="PTHR30250:SF30">
    <property type="entry name" value="LIPID III FLIPPASE"/>
    <property type="match status" value="1"/>
</dbReference>
<evidence type="ECO:0000256" key="5">
    <source>
        <dbReference type="ARBA" id="ARBA00023136"/>
    </source>
</evidence>
<dbReference type="GO" id="GO:0005886">
    <property type="term" value="C:plasma membrane"/>
    <property type="evidence" value="ECO:0007669"/>
    <property type="project" value="UniProtKB-SubCell"/>
</dbReference>
<keyword evidence="2" id="KW-1003">Cell membrane</keyword>
<evidence type="ECO:0000313" key="8">
    <source>
        <dbReference type="Proteomes" id="UP000012040"/>
    </source>
</evidence>
<organism evidence="7 8">
    <name type="scientific">Pseudobdellovibrio exovorus JSS</name>
    <dbReference type="NCBI Taxonomy" id="1184267"/>
    <lineage>
        <taxon>Bacteria</taxon>
        <taxon>Pseudomonadati</taxon>
        <taxon>Bdellovibrionota</taxon>
        <taxon>Bdellovibrionia</taxon>
        <taxon>Bdellovibrionales</taxon>
        <taxon>Pseudobdellovibrionaceae</taxon>
        <taxon>Pseudobdellovibrio</taxon>
    </lineage>
</organism>
<feature type="transmembrane region" description="Helical" evidence="6">
    <location>
        <begin position="387"/>
        <end position="410"/>
    </location>
</feature>
<dbReference type="Pfam" id="PF01943">
    <property type="entry name" value="Polysacc_synt"/>
    <property type="match status" value="1"/>
</dbReference>
<feature type="transmembrane region" description="Helical" evidence="6">
    <location>
        <begin position="7"/>
        <end position="29"/>
    </location>
</feature>
<keyword evidence="5 6" id="KW-0472">Membrane</keyword>
<gene>
    <name evidence="7" type="ORF">A11Q_1472</name>
</gene>
<dbReference type="InterPro" id="IPR002797">
    <property type="entry name" value="Polysacc_synth"/>
</dbReference>
<feature type="transmembrane region" description="Helical" evidence="6">
    <location>
        <begin position="294"/>
        <end position="312"/>
    </location>
</feature>
<dbReference type="eggNOG" id="COG2244">
    <property type="taxonomic scope" value="Bacteria"/>
</dbReference>
<feature type="transmembrane region" description="Helical" evidence="6">
    <location>
        <begin position="115"/>
        <end position="135"/>
    </location>
</feature>
<dbReference type="Proteomes" id="UP000012040">
    <property type="component" value="Chromosome"/>
</dbReference>
<dbReference type="KEGG" id="bex:A11Q_1472"/>
<evidence type="ECO:0000256" key="6">
    <source>
        <dbReference type="SAM" id="Phobius"/>
    </source>
</evidence>
<name>M4V8Z1_9BACT</name>
<feature type="transmembrane region" description="Helical" evidence="6">
    <location>
        <begin position="360"/>
        <end position="381"/>
    </location>
</feature>
<dbReference type="InterPro" id="IPR050833">
    <property type="entry name" value="Poly_Biosynth_Transport"/>
</dbReference>
<keyword evidence="3 6" id="KW-0812">Transmembrane</keyword>
<feature type="transmembrane region" description="Helical" evidence="6">
    <location>
        <begin position="255"/>
        <end position="274"/>
    </location>
</feature>
<proteinExistence type="predicted"/>
<feature type="transmembrane region" description="Helical" evidence="6">
    <location>
        <begin position="215"/>
        <end position="235"/>
    </location>
</feature>
<evidence type="ECO:0000256" key="4">
    <source>
        <dbReference type="ARBA" id="ARBA00022989"/>
    </source>
</evidence>
<dbReference type="OrthoDB" id="9769862at2"/>
<dbReference type="PATRIC" id="fig|1184267.3.peg.1489"/>
<keyword evidence="4 6" id="KW-1133">Transmembrane helix</keyword>
<reference evidence="7 8" key="1">
    <citation type="journal article" date="2013" name="ISME J.">
        <title>By their genes ye shall know them: genomic signatures of predatory bacteria.</title>
        <authorList>
            <person name="Pasternak Z."/>
            <person name="Pietrokovski S."/>
            <person name="Rotem O."/>
            <person name="Gophna U."/>
            <person name="Lurie-Weinberger M.N."/>
            <person name="Jurkevitch E."/>
        </authorList>
    </citation>
    <scope>NUCLEOTIDE SEQUENCE [LARGE SCALE GENOMIC DNA]</scope>
    <source>
        <strain evidence="7 8">JSS</strain>
    </source>
</reference>
<feature type="transmembrane region" description="Helical" evidence="6">
    <location>
        <begin position="147"/>
        <end position="168"/>
    </location>
</feature>
<evidence type="ECO:0000256" key="1">
    <source>
        <dbReference type="ARBA" id="ARBA00004651"/>
    </source>
</evidence>
<dbReference type="EMBL" id="CP003537">
    <property type="protein sequence ID" value="AGH95688.1"/>
    <property type="molecule type" value="Genomic_DNA"/>
</dbReference>
<comment type="subcellular location">
    <subcellularLocation>
        <location evidence="1">Cell membrane</location>
        <topology evidence="1">Multi-pass membrane protein</topology>
    </subcellularLocation>
</comment>
<feature type="transmembrane region" description="Helical" evidence="6">
    <location>
        <begin position="174"/>
        <end position="194"/>
    </location>
</feature>
<dbReference type="RefSeq" id="WP_015470178.1">
    <property type="nucleotide sequence ID" value="NC_020813.1"/>
</dbReference>
<evidence type="ECO:0000313" key="7">
    <source>
        <dbReference type="EMBL" id="AGH95688.1"/>
    </source>
</evidence>
<feature type="transmembrane region" description="Helical" evidence="6">
    <location>
        <begin position="332"/>
        <end position="353"/>
    </location>
</feature>
<protein>
    <recommendedName>
        <fullName evidence="9">O-antigen translocase</fullName>
    </recommendedName>
</protein>
<accession>M4V8Z1</accession>
<evidence type="ECO:0000256" key="2">
    <source>
        <dbReference type="ARBA" id="ARBA00022475"/>
    </source>
</evidence>
<feature type="transmembrane region" description="Helical" evidence="6">
    <location>
        <begin position="49"/>
        <end position="67"/>
    </location>
</feature>
<keyword evidence="8" id="KW-1185">Reference proteome</keyword>
<sequence length="424" mass="47210">MKSIQAYFLTTISQGSKILVAFVIIKMIAWRLGPEGLGLLGNFMSLTSAMVTFAGGGILTAVVKYVAEYREDEDKCKSFISAAGLYTSVCAVSILIIAIVFRNQISTYIFGSAEYWYLVLLLAVAQVAYAFSNFIIGIINGLGKIHYFSFITVIGSSIALPLAGYFIFKFGFNGAAIALIVTNAVILLPALYFGKKISILKNISYVKTFSEYQKLFKYSLMLVSSAVFLPAAEIFVRNLVIERNSLLDAGYFQSLLRLSAVYISFISLFLAYYFMPKISNTKSNAFIFYQSLRYVGFLSALFSCFAVILYFLRNEVISFALSVEFLAASQYIHQQLIADLFKVCAYVFGFVAVGRGCFKLYIAAEVLQAAGFVFFTKLLYISSLSEVYNALILTNMLYFALAGCVFLFSYRKDIFSKEQICAPQ</sequence>
<dbReference type="PANTHER" id="PTHR30250">
    <property type="entry name" value="PST FAMILY PREDICTED COLANIC ACID TRANSPORTER"/>
    <property type="match status" value="1"/>
</dbReference>
<dbReference type="AlphaFoldDB" id="M4V8Z1"/>
<feature type="transmembrane region" description="Helical" evidence="6">
    <location>
        <begin position="79"/>
        <end position="103"/>
    </location>
</feature>
<dbReference type="HOGENOM" id="CLU_042154_0_0_7"/>